<feature type="transmembrane region" description="Helical" evidence="1">
    <location>
        <begin position="472"/>
        <end position="498"/>
    </location>
</feature>
<feature type="transmembrane region" description="Helical" evidence="1">
    <location>
        <begin position="621"/>
        <end position="638"/>
    </location>
</feature>
<keyword evidence="1" id="KW-0472">Membrane</keyword>
<proteinExistence type="predicted"/>
<sequence length="714" mass="81753">MAYTNKMAYVGVELDDFEPESARSTDDRLDQSSMKTLLSSKIQGGDYTPTSSILHWTHRRSVKYLWRSFRSNTKRFFTQGFAELGIPNWRHNVCQCAILIWPLLFIGALVSILPVITSKRLFRDTDACQPDSGFSVGYGTYNIWSLAGFFQITLGFGRLSFSAAKALTVSWDIILGRGGQALMVWVSYIVYSKALVRSMESSPVTYGSFEAITLQGGTLVSLLKLSRDFVTNRTLRARLAMAWMIVSGIFVLAFQTLISAMAGYTANIESYVQLPSGSMEPYSSFSTVRYIIHDAHRINDSLTRDFMVRTSHAQYGDTVHLGYGDADACELQWYPRDTSEYSNSTVLEWSDAADPWGICDFYWHVSEYGFKYGFLGLNNVSSTFNNSGKIIHLDPPTLDIRAIFWNEAWLSDMNETKWYYWPYGFNWETPSGDRPFHNTSTSPIFSDGEYSYDLEDLNLNGKCQQLDTSYKWGFSFLVLFIVIMTFTVWCLGMYILWLDAWLNSRFDRAGRTMGLHRAVLDLAACMNQDVDEGGREMMSNGELHDKIRKGLNGGQITYEMLDEKWLPVSRRAVLDLWWLDKKQEWPGKREKMRRFWPETKRRWQETNKKEFLKRWIPAHKYTLALFLCSLGFLAAALAGTHAPLSTAMLTVAGSATALFMDEAPKGKWVVFLFCAAWGAILIPVGPFVYLDKHHYALLWGTHDAYAKLHWWYNE</sequence>
<accession>A0AA38YDV7</accession>
<name>A0AA38YDV7_9EURO</name>
<keyword evidence="1" id="KW-1133">Transmembrane helix</keyword>
<feature type="transmembrane region" description="Helical" evidence="1">
    <location>
        <begin position="243"/>
        <end position="264"/>
    </location>
</feature>
<feature type="transmembrane region" description="Helical" evidence="1">
    <location>
        <begin position="668"/>
        <end position="689"/>
    </location>
</feature>
<evidence type="ECO:0000256" key="1">
    <source>
        <dbReference type="SAM" id="Phobius"/>
    </source>
</evidence>
<evidence type="ECO:0000313" key="3">
    <source>
        <dbReference type="Proteomes" id="UP001172681"/>
    </source>
</evidence>
<protein>
    <submittedName>
        <fullName evidence="2">Uncharacterized protein</fullName>
    </submittedName>
</protein>
<dbReference type="Proteomes" id="UP001172681">
    <property type="component" value="Unassembled WGS sequence"/>
</dbReference>
<feature type="transmembrane region" description="Helical" evidence="1">
    <location>
        <begin position="96"/>
        <end position="116"/>
    </location>
</feature>
<gene>
    <name evidence="2" type="ORF">H2204_001967</name>
</gene>
<keyword evidence="3" id="KW-1185">Reference proteome</keyword>
<feature type="transmembrane region" description="Helical" evidence="1">
    <location>
        <begin position="203"/>
        <end position="223"/>
    </location>
</feature>
<keyword evidence="1" id="KW-0812">Transmembrane</keyword>
<evidence type="ECO:0000313" key="2">
    <source>
        <dbReference type="EMBL" id="KAJ9643822.1"/>
    </source>
</evidence>
<dbReference type="EMBL" id="JAPDRN010000007">
    <property type="protein sequence ID" value="KAJ9643822.1"/>
    <property type="molecule type" value="Genomic_DNA"/>
</dbReference>
<comment type="caution">
    <text evidence="2">The sequence shown here is derived from an EMBL/GenBank/DDBJ whole genome shotgun (WGS) entry which is preliminary data.</text>
</comment>
<feature type="transmembrane region" description="Helical" evidence="1">
    <location>
        <begin position="141"/>
        <end position="161"/>
    </location>
</feature>
<organism evidence="2 3">
    <name type="scientific">Knufia peltigerae</name>
    <dbReference type="NCBI Taxonomy" id="1002370"/>
    <lineage>
        <taxon>Eukaryota</taxon>
        <taxon>Fungi</taxon>
        <taxon>Dikarya</taxon>
        <taxon>Ascomycota</taxon>
        <taxon>Pezizomycotina</taxon>
        <taxon>Eurotiomycetes</taxon>
        <taxon>Chaetothyriomycetidae</taxon>
        <taxon>Chaetothyriales</taxon>
        <taxon>Trichomeriaceae</taxon>
        <taxon>Knufia</taxon>
    </lineage>
</organism>
<feature type="transmembrane region" description="Helical" evidence="1">
    <location>
        <begin position="173"/>
        <end position="191"/>
    </location>
</feature>
<dbReference type="AlphaFoldDB" id="A0AA38YDV7"/>
<reference evidence="2" key="1">
    <citation type="submission" date="2022-10" db="EMBL/GenBank/DDBJ databases">
        <title>Culturing micro-colonial fungi from biological soil crusts in the Mojave desert and describing Neophaeococcomyces mojavensis, and introducing the new genera and species Taxawa tesnikishii.</title>
        <authorList>
            <person name="Kurbessoian T."/>
            <person name="Stajich J.E."/>
        </authorList>
    </citation>
    <scope>NUCLEOTIDE SEQUENCE</scope>
    <source>
        <strain evidence="2">TK_35</strain>
    </source>
</reference>